<feature type="compositionally biased region" description="Polar residues" evidence="1">
    <location>
        <begin position="52"/>
        <end position="62"/>
    </location>
</feature>
<evidence type="ECO:0000313" key="2">
    <source>
        <dbReference type="EMBL" id="GAB0132807.1"/>
    </source>
</evidence>
<evidence type="ECO:0000256" key="1">
    <source>
        <dbReference type="SAM" id="MobiDB-lite"/>
    </source>
</evidence>
<dbReference type="EMBL" id="BAAFGZ010000026">
    <property type="protein sequence ID" value="GAB0132807.1"/>
    <property type="molecule type" value="Genomic_DNA"/>
</dbReference>
<protein>
    <submittedName>
        <fullName evidence="2">Uncharacterized protein</fullName>
    </submittedName>
</protein>
<feature type="region of interest" description="Disordered" evidence="1">
    <location>
        <begin position="1"/>
        <end position="82"/>
    </location>
</feature>
<accession>A0ABQ0CH97</accession>
<comment type="caution">
    <text evidence="2">The sequence shown here is derived from an EMBL/GenBank/DDBJ whole genome shotgun (WGS) entry which is preliminary data.</text>
</comment>
<dbReference type="Proteomes" id="UP001562357">
    <property type="component" value="Unassembled WGS sequence"/>
</dbReference>
<proteinExistence type="predicted"/>
<keyword evidence="3" id="KW-1185">Reference proteome</keyword>
<gene>
    <name evidence="2" type="primary">g1233</name>
    <name evidence="2" type="ORF">EsDP_00001233</name>
</gene>
<organism evidence="2 3">
    <name type="scientific">Epichloe bromicola</name>
    <dbReference type="NCBI Taxonomy" id="79588"/>
    <lineage>
        <taxon>Eukaryota</taxon>
        <taxon>Fungi</taxon>
        <taxon>Dikarya</taxon>
        <taxon>Ascomycota</taxon>
        <taxon>Pezizomycotina</taxon>
        <taxon>Sordariomycetes</taxon>
        <taxon>Hypocreomycetidae</taxon>
        <taxon>Hypocreales</taxon>
        <taxon>Clavicipitaceae</taxon>
        <taxon>Epichloe</taxon>
    </lineage>
</organism>
<sequence>MTTDFMGRLKKSFGSDSRPEIPLARPESRSNPVSGPEETRTQPRVHFKGWTPPSSDGAQCASQDVRDAAHSPPSVLGRYLGPPVIEHKYPQDSKWRRHSISAQEQYYTR</sequence>
<feature type="compositionally biased region" description="Polar residues" evidence="1">
    <location>
        <begin position="100"/>
        <end position="109"/>
    </location>
</feature>
<evidence type="ECO:0000313" key="3">
    <source>
        <dbReference type="Proteomes" id="UP001562357"/>
    </source>
</evidence>
<name>A0ABQ0CH97_9HYPO</name>
<feature type="region of interest" description="Disordered" evidence="1">
    <location>
        <begin position="90"/>
        <end position="109"/>
    </location>
</feature>
<reference evidence="3" key="1">
    <citation type="submission" date="2024-06" db="EMBL/GenBank/DDBJ databases">
        <title>Draft Genome Sequences of Epichloe bromicola Strains Isolated from Elymus ciliaris.</title>
        <authorList>
            <consortium name="Epichloe bromicola genome sequencing consortium"/>
            <person name="Miura A."/>
            <person name="Imano S."/>
            <person name="Ashida A."/>
            <person name="Sato I."/>
            <person name="Chiba S."/>
            <person name="Tanaka A."/>
            <person name="Camagna M."/>
            <person name="Takemoto D."/>
        </authorList>
    </citation>
    <scope>NUCLEOTIDE SEQUENCE [LARGE SCALE GENOMIC DNA]</scope>
    <source>
        <strain evidence="3">DP</strain>
    </source>
</reference>